<accession>A0A9N9MYD9</accession>
<dbReference type="Proteomes" id="UP001152799">
    <property type="component" value="Chromosome 7"/>
</dbReference>
<protein>
    <submittedName>
        <fullName evidence="1">Uncharacterized protein</fullName>
    </submittedName>
</protein>
<reference evidence="1" key="1">
    <citation type="submission" date="2022-01" db="EMBL/GenBank/DDBJ databases">
        <authorList>
            <person name="King R."/>
        </authorList>
    </citation>
    <scope>NUCLEOTIDE SEQUENCE</scope>
</reference>
<dbReference type="OrthoDB" id="6136790at2759"/>
<proteinExistence type="predicted"/>
<dbReference type="EMBL" id="OU892283">
    <property type="protein sequence ID" value="CAG9771211.1"/>
    <property type="molecule type" value="Genomic_DNA"/>
</dbReference>
<organism evidence="1 2">
    <name type="scientific">Ceutorhynchus assimilis</name>
    <name type="common">cabbage seed weevil</name>
    <dbReference type="NCBI Taxonomy" id="467358"/>
    <lineage>
        <taxon>Eukaryota</taxon>
        <taxon>Metazoa</taxon>
        <taxon>Ecdysozoa</taxon>
        <taxon>Arthropoda</taxon>
        <taxon>Hexapoda</taxon>
        <taxon>Insecta</taxon>
        <taxon>Pterygota</taxon>
        <taxon>Neoptera</taxon>
        <taxon>Endopterygota</taxon>
        <taxon>Coleoptera</taxon>
        <taxon>Polyphaga</taxon>
        <taxon>Cucujiformia</taxon>
        <taxon>Curculionidae</taxon>
        <taxon>Ceutorhynchinae</taxon>
        <taxon>Ceutorhynchus</taxon>
    </lineage>
</organism>
<keyword evidence="2" id="KW-1185">Reference proteome</keyword>
<dbReference type="AlphaFoldDB" id="A0A9N9MYD9"/>
<evidence type="ECO:0000313" key="2">
    <source>
        <dbReference type="Proteomes" id="UP001152799"/>
    </source>
</evidence>
<gene>
    <name evidence="1" type="ORF">CEUTPL_LOCUS11649</name>
</gene>
<sequence length="123" mass="14386">MTTEEFVDYISLAEKIRLRVNRKLDSVGNVDWTKIKEVMVNKDDVTVIDIKKSHHDAEYQQLPLQRLPPDVLQKSIPKLNSGQIKLPANKNKDLTDLCTDRIRVVRDKTFQQFFKGLPHDWNN</sequence>
<evidence type="ECO:0000313" key="1">
    <source>
        <dbReference type="EMBL" id="CAG9771211.1"/>
    </source>
</evidence>
<name>A0A9N9MYD9_9CUCU</name>